<reference evidence="2" key="3">
    <citation type="submission" date="2025-08" db="UniProtKB">
        <authorList>
            <consortium name="Ensembl"/>
        </authorList>
    </citation>
    <scope>IDENTIFICATION</scope>
    <source>
        <strain evidence="2">JP 163 A</strain>
    </source>
</reference>
<feature type="region of interest" description="Disordered" evidence="1">
    <location>
        <begin position="101"/>
        <end position="123"/>
    </location>
</feature>
<dbReference type="InParanoid" id="A0A3B5QHF6"/>
<protein>
    <submittedName>
        <fullName evidence="2">Uncharacterized protein</fullName>
    </submittedName>
</protein>
<evidence type="ECO:0000313" key="2">
    <source>
        <dbReference type="Ensembl" id="ENSXMAP00000030348.1"/>
    </source>
</evidence>
<feature type="compositionally biased region" description="Polar residues" evidence="1">
    <location>
        <begin position="110"/>
        <end position="123"/>
    </location>
</feature>
<reference evidence="3" key="2">
    <citation type="journal article" date="2013" name="Nat. Genet.">
        <title>The genome of the platyfish, Xiphophorus maculatus, provides insights into evolutionary adaptation and several complex traits.</title>
        <authorList>
            <person name="Schartl M."/>
            <person name="Walter R.B."/>
            <person name="Shen Y."/>
            <person name="Garcia T."/>
            <person name="Catchen J."/>
            <person name="Amores A."/>
            <person name="Braasch I."/>
            <person name="Chalopin D."/>
            <person name="Volff J.N."/>
            <person name="Lesch K.P."/>
            <person name="Bisazza A."/>
            <person name="Minx P."/>
            <person name="Hillier L."/>
            <person name="Wilson R.K."/>
            <person name="Fuerstenberg S."/>
            <person name="Boore J."/>
            <person name="Searle S."/>
            <person name="Postlethwait J.H."/>
            <person name="Warren W.C."/>
        </authorList>
    </citation>
    <scope>NUCLEOTIDE SEQUENCE [LARGE SCALE GENOMIC DNA]</scope>
    <source>
        <strain evidence="3">JP 163 A</strain>
    </source>
</reference>
<dbReference type="Proteomes" id="UP000002852">
    <property type="component" value="Unassembled WGS sequence"/>
</dbReference>
<name>A0A3B5QHF6_XIPMA</name>
<evidence type="ECO:0000256" key="1">
    <source>
        <dbReference type="SAM" id="MobiDB-lite"/>
    </source>
</evidence>
<organism evidence="2 3">
    <name type="scientific">Xiphophorus maculatus</name>
    <name type="common">Southern platyfish</name>
    <name type="synonym">Platypoecilus maculatus</name>
    <dbReference type="NCBI Taxonomy" id="8083"/>
    <lineage>
        <taxon>Eukaryota</taxon>
        <taxon>Metazoa</taxon>
        <taxon>Chordata</taxon>
        <taxon>Craniata</taxon>
        <taxon>Vertebrata</taxon>
        <taxon>Euteleostomi</taxon>
        <taxon>Actinopterygii</taxon>
        <taxon>Neopterygii</taxon>
        <taxon>Teleostei</taxon>
        <taxon>Neoteleostei</taxon>
        <taxon>Acanthomorphata</taxon>
        <taxon>Ovalentaria</taxon>
        <taxon>Atherinomorphae</taxon>
        <taxon>Cyprinodontiformes</taxon>
        <taxon>Poeciliidae</taxon>
        <taxon>Poeciliinae</taxon>
        <taxon>Xiphophorus</taxon>
    </lineage>
</organism>
<dbReference type="AlphaFoldDB" id="A0A3B5QHF6"/>
<proteinExistence type="predicted"/>
<evidence type="ECO:0000313" key="3">
    <source>
        <dbReference type="Proteomes" id="UP000002852"/>
    </source>
</evidence>
<reference evidence="2" key="4">
    <citation type="submission" date="2025-09" db="UniProtKB">
        <authorList>
            <consortium name="Ensembl"/>
        </authorList>
    </citation>
    <scope>IDENTIFICATION</scope>
    <source>
        <strain evidence="2">JP 163 A</strain>
    </source>
</reference>
<dbReference type="Ensembl" id="ENSXMAT00000021118.1">
    <property type="protein sequence ID" value="ENSXMAP00000030348.1"/>
    <property type="gene ID" value="ENSXMAG00000022316.1"/>
</dbReference>
<reference evidence="3" key="1">
    <citation type="submission" date="2012-01" db="EMBL/GenBank/DDBJ databases">
        <authorList>
            <person name="Walter R."/>
            <person name="Schartl M."/>
            <person name="Warren W."/>
        </authorList>
    </citation>
    <scope>NUCLEOTIDE SEQUENCE [LARGE SCALE GENOMIC DNA]</scope>
    <source>
        <strain evidence="3">JP 163 A</strain>
    </source>
</reference>
<accession>A0A3B5QHF6</accession>
<sequence length="175" mass="18693">NMAGNGGSYWVHCVCGWWHGLPQLVGYLPQLVGYLPQLVGYLPQLVSHLPQLVGYLPQLVGSLPLPVPPHCPLLVTACSPPVLLPSLRLLVPPRRHLSAPCADNVRRSGPQGSAPSSIARQTSTEGSAAALGRGCSADARKNLLFLKKNFIPSTTASKNSFSAYKNIQTFFLAIS</sequence>
<keyword evidence="3" id="KW-1185">Reference proteome</keyword>